<proteinExistence type="predicted"/>
<gene>
    <name evidence="1" type="ORF">MTBPR1_80138</name>
</gene>
<name>A0A1C3RLC8_9PROT</name>
<protein>
    <submittedName>
        <fullName evidence="1">Uncharacterized protein</fullName>
    </submittedName>
</protein>
<dbReference type="AlphaFoldDB" id="A0A1C3RLC8"/>
<keyword evidence="2" id="KW-1185">Reference proteome</keyword>
<reference evidence="1 2" key="1">
    <citation type="submission" date="2016-07" db="EMBL/GenBank/DDBJ databases">
        <authorList>
            <person name="Lefevre C.T."/>
        </authorList>
    </citation>
    <scope>NUCLEOTIDE SEQUENCE [LARGE SCALE GENOMIC DNA]</scope>
    <source>
        <strain evidence="1">PR1</strain>
    </source>
</reference>
<accession>A0A1C3RLC8</accession>
<dbReference type="EMBL" id="FLYE01000047">
    <property type="protein sequence ID" value="SCA58084.1"/>
    <property type="molecule type" value="Genomic_DNA"/>
</dbReference>
<evidence type="ECO:0000313" key="2">
    <source>
        <dbReference type="Proteomes" id="UP000231658"/>
    </source>
</evidence>
<organism evidence="1 2">
    <name type="scientific">Candidatus Terasakiella magnetica</name>
    <dbReference type="NCBI Taxonomy" id="1867952"/>
    <lineage>
        <taxon>Bacteria</taxon>
        <taxon>Pseudomonadati</taxon>
        <taxon>Pseudomonadota</taxon>
        <taxon>Alphaproteobacteria</taxon>
        <taxon>Rhodospirillales</taxon>
        <taxon>Terasakiellaceae</taxon>
        <taxon>Terasakiella</taxon>
    </lineage>
</organism>
<evidence type="ECO:0000313" key="1">
    <source>
        <dbReference type="EMBL" id="SCA58084.1"/>
    </source>
</evidence>
<sequence>MFFAAGIIIILYLGMSGTSPIAEEMLNIIFRIFENIFDKHF</sequence>
<dbReference type="Proteomes" id="UP000231658">
    <property type="component" value="Unassembled WGS sequence"/>
</dbReference>